<comment type="caution">
    <text evidence="9">The sequence shown here is derived from an EMBL/GenBank/DDBJ whole genome shotgun (WGS) entry which is preliminary data.</text>
</comment>
<dbReference type="EMBL" id="JPVN01000014">
    <property type="protein sequence ID" value="KGR78060.1"/>
    <property type="molecule type" value="Genomic_DNA"/>
</dbReference>
<feature type="transmembrane region" description="Helical" evidence="8">
    <location>
        <begin position="384"/>
        <end position="401"/>
    </location>
</feature>
<feature type="transmembrane region" description="Helical" evidence="8">
    <location>
        <begin position="187"/>
        <end position="211"/>
    </location>
</feature>
<evidence type="ECO:0000256" key="5">
    <source>
        <dbReference type="ARBA" id="ARBA00022989"/>
    </source>
</evidence>
<protein>
    <submittedName>
        <fullName evidence="9">Sodium:solute symporter</fullName>
    </submittedName>
</protein>
<proteinExistence type="inferred from homology"/>
<dbReference type="Proteomes" id="UP000030416">
    <property type="component" value="Unassembled WGS sequence"/>
</dbReference>
<gene>
    <name evidence="9" type="ORF">CD29_12975</name>
</gene>
<evidence type="ECO:0000256" key="8">
    <source>
        <dbReference type="SAM" id="Phobius"/>
    </source>
</evidence>
<feature type="transmembrane region" description="Helical" evidence="8">
    <location>
        <begin position="72"/>
        <end position="97"/>
    </location>
</feature>
<evidence type="ECO:0000256" key="4">
    <source>
        <dbReference type="ARBA" id="ARBA00022692"/>
    </source>
</evidence>
<feature type="transmembrane region" description="Helical" evidence="8">
    <location>
        <begin position="156"/>
        <end position="175"/>
    </location>
</feature>
<dbReference type="PANTHER" id="PTHR48086">
    <property type="entry name" value="SODIUM/PROLINE SYMPORTER-RELATED"/>
    <property type="match status" value="1"/>
</dbReference>
<keyword evidence="3" id="KW-0813">Transport</keyword>
<dbReference type="GO" id="GO:0005886">
    <property type="term" value="C:plasma membrane"/>
    <property type="evidence" value="ECO:0007669"/>
    <property type="project" value="TreeGrafter"/>
</dbReference>
<evidence type="ECO:0000313" key="9">
    <source>
        <dbReference type="EMBL" id="KGR78060.1"/>
    </source>
</evidence>
<dbReference type="OrthoDB" id="9810181at2"/>
<dbReference type="RefSeq" id="WP_036187309.1">
    <property type="nucleotide sequence ID" value="NZ_AVDA01000014.1"/>
</dbReference>
<feature type="transmembrane region" description="Helical" evidence="8">
    <location>
        <begin position="231"/>
        <end position="250"/>
    </location>
</feature>
<dbReference type="CDD" id="cd10322">
    <property type="entry name" value="SLC5sbd"/>
    <property type="match status" value="1"/>
</dbReference>
<comment type="similarity">
    <text evidence="2 7">Belongs to the sodium:solute symporter (SSF) (TC 2.A.21) family.</text>
</comment>
<evidence type="ECO:0000256" key="1">
    <source>
        <dbReference type="ARBA" id="ARBA00004141"/>
    </source>
</evidence>
<feature type="transmembrane region" description="Helical" evidence="8">
    <location>
        <begin position="408"/>
        <end position="431"/>
    </location>
</feature>
<name>A0A0A3I3H5_9BACL</name>
<keyword evidence="6 8" id="KW-0472">Membrane</keyword>
<dbReference type="InterPro" id="IPR001734">
    <property type="entry name" value="Na/solute_symporter"/>
</dbReference>
<comment type="subcellular location">
    <subcellularLocation>
        <location evidence="1">Membrane</location>
        <topology evidence="1">Multi-pass membrane protein</topology>
    </subcellularLocation>
</comment>
<dbReference type="eggNOG" id="COG0591">
    <property type="taxonomic scope" value="Bacteria"/>
</dbReference>
<dbReference type="InterPro" id="IPR050277">
    <property type="entry name" value="Sodium:Solute_Symporter"/>
</dbReference>
<organism evidence="9 10">
    <name type="scientific">Ureibacillus manganicus DSM 26584</name>
    <dbReference type="NCBI Taxonomy" id="1384049"/>
    <lineage>
        <taxon>Bacteria</taxon>
        <taxon>Bacillati</taxon>
        <taxon>Bacillota</taxon>
        <taxon>Bacilli</taxon>
        <taxon>Bacillales</taxon>
        <taxon>Caryophanaceae</taxon>
        <taxon>Ureibacillus</taxon>
    </lineage>
</organism>
<evidence type="ECO:0000256" key="7">
    <source>
        <dbReference type="RuleBase" id="RU362091"/>
    </source>
</evidence>
<feature type="transmembrane region" description="Helical" evidence="8">
    <location>
        <begin position="271"/>
        <end position="291"/>
    </location>
</feature>
<dbReference type="PROSITE" id="PS50283">
    <property type="entry name" value="NA_SOLUT_SYMP_3"/>
    <property type="match status" value="1"/>
</dbReference>
<feature type="transmembrane region" description="Helical" evidence="8">
    <location>
        <begin position="311"/>
        <end position="339"/>
    </location>
</feature>
<keyword evidence="10" id="KW-1185">Reference proteome</keyword>
<feature type="transmembrane region" description="Helical" evidence="8">
    <location>
        <begin position="42"/>
        <end position="66"/>
    </location>
</feature>
<dbReference type="InterPro" id="IPR038377">
    <property type="entry name" value="Na/Glc_symporter_sf"/>
</dbReference>
<reference evidence="9 10" key="1">
    <citation type="submission" date="2014-02" db="EMBL/GenBank/DDBJ databases">
        <title>Draft genome sequence of Lysinibacillus manganicus DSM 26584T.</title>
        <authorList>
            <person name="Zhang F."/>
            <person name="Wang G."/>
            <person name="Zhang L."/>
        </authorList>
    </citation>
    <scope>NUCLEOTIDE SEQUENCE [LARGE SCALE GENOMIC DNA]</scope>
    <source>
        <strain evidence="9 10">DSM 26584</strain>
    </source>
</reference>
<keyword evidence="5 8" id="KW-1133">Transmembrane helix</keyword>
<dbReference type="AlphaFoldDB" id="A0A0A3I3H5"/>
<feature type="transmembrane region" description="Helical" evidence="8">
    <location>
        <begin position="6"/>
        <end position="22"/>
    </location>
</feature>
<feature type="transmembrane region" description="Helical" evidence="8">
    <location>
        <begin position="118"/>
        <end position="136"/>
    </location>
</feature>
<feature type="transmembrane region" description="Helical" evidence="8">
    <location>
        <begin position="437"/>
        <end position="455"/>
    </location>
</feature>
<feature type="transmembrane region" description="Helical" evidence="8">
    <location>
        <begin position="360"/>
        <end position="378"/>
    </location>
</feature>
<evidence type="ECO:0000256" key="2">
    <source>
        <dbReference type="ARBA" id="ARBA00006434"/>
    </source>
</evidence>
<sequence length="472" mass="50402">MATAIFIGIIIFSIVLALGSRGKSKKGDAGDYLVGGRSFGGIILFFLAVGEVYSIGTIIGFPGGIYANGVTYGLWFLGYILLAYPIGYFLSPLIWRAGKNYNAMTAPDLFKSHFSSRSLELIVAGTYLIFLIPWAQLQFEGLIVALNALGYELHPALAVFIAGSIAYIYISISGIKAPAVISILKDILLFAAIVIVGWAAFSSLGGVNNLFTAAKDQGASITFGTTGQVTFSVTTIIFQAVAFYCLPFIINVVFTSKSEKTIKRAQRFMPLYMLMYPFLIATSYYALVALPNIEKPNHAFIATAIELLPSWVVGLVAAGAALSGLLVLSVTALVVGGIFTRNILTGIPEKSQKKWSQGVILVYLLLSMVLTVSFPSLMLNLINTAYFGFGQILPGILAILFSKRATAAGVSAGIITGVVVALSLHFGQISIFSINNGLVALFFNITVTVVVSLATSKKVNLLTPMATMRTPK</sequence>
<evidence type="ECO:0000313" key="10">
    <source>
        <dbReference type="Proteomes" id="UP000030416"/>
    </source>
</evidence>
<accession>A0A0A3I3H5</accession>
<evidence type="ECO:0000256" key="6">
    <source>
        <dbReference type="ARBA" id="ARBA00023136"/>
    </source>
</evidence>
<dbReference type="STRING" id="1384049.CD29_12975"/>
<dbReference type="Pfam" id="PF00474">
    <property type="entry name" value="SSF"/>
    <property type="match status" value="1"/>
</dbReference>
<dbReference type="GO" id="GO:0022857">
    <property type="term" value="F:transmembrane transporter activity"/>
    <property type="evidence" value="ECO:0007669"/>
    <property type="project" value="InterPro"/>
</dbReference>
<dbReference type="PANTHER" id="PTHR48086:SF8">
    <property type="entry name" value="MONOCARBOXYLIC ACID PERMEASE"/>
    <property type="match status" value="1"/>
</dbReference>
<dbReference type="Gene3D" id="1.20.1730.10">
    <property type="entry name" value="Sodium/glucose cotransporter"/>
    <property type="match status" value="1"/>
</dbReference>
<keyword evidence="4 8" id="KW-0812">Transmembrane</keyword>
<evidence type="ECO:0000256" key="3">
    <source>
        <dbReference type="ARBA" id="ARBA00022448"/>
    </source>
</evidence>